<evidence type="ECO:0000256" key="4">
    <source>
        <dbReference type="ARBA" id="ARBA00022692"/>
    </source>
</evidence>
<dbReference type="PIRSF" id="PIRSF006603">
    <property type="entry name" value="DinF"/>
    <property type="match status" value="1"/>
</dbReference>
<evidence type="ECO:0000256" key="7">
    <source>
        <dbReference type="SAM" id="Phobius"/>
    </source>
</evidence>
<feature type="transmembrane region" description="Helical" evidence="7">
    <location>
        <begin position="394"/>
        <end position="413"/>
    </location>
</feature>
<dbReference type="Pfam" id="PF01554">
    <property type="entry name" value="MatE"/>
    <property type="match status" value="2"/>
</dbReference>
<dbReference type="InterPro" id="IPR052031">
    <property type="entry name" value="Membrane_Transporter-Flippase"/>
</dbReference>
<evidence type="ECO:0000256" key="2">
    <source>
        <dbReference type="ARBA" id="ARBA00022448"/>
    </source>
</evidence>
<protein>
    <submittedName>
        <fullName evidence="8">MATE family efflux transporter</fullName>
    </submittedName>
</protein>
<keyword evidence="3" id="KW-1003">Cell membrane</keyword>
<feature type="transmembrane region" description="Helical" evidence="7">
    <location>
        <begin position="132"/>
        <end position="151"/>
    </location>
</feature>
<feature type="transmembrane region" description="Helical" evidence="7">
    <location>
        <begin position="163"/>
        <end position="182"/>
    </location>
</feature>
<feature type="transmembrane region" description="Helical" evidence="7">
    <location>
        <begin position="314"/>
        <end position="332"/>
    </location>
</feature>
<feature type="transmembrane region" description="Helical" evidence="7">
    <location>
        <begin position="419"/>
        <end position="436"/>
    </location>
</feature>
<dbReference type="AlphaFoldDB" id="A0A5C5E4B5"/>
<feature type="transmembrane region" description="Helical" evidence="7">
    <location>
        <begin position="188"/>
        <end position="211"/>
    </location>
</feature>
<dbReference type="GO" id="GO:0005886">
    <property type="term" value="C:plasma membrane"/>
    <property type="evidence" value="ECO:0007669"/>
    <property type="project" value="UniProtKB-SubCell"/>
</dbReference>
<feature type="transmembrane region" description="Helical" evidence="7">
    <location>
        <begin position="281"/>
        <end position="302"/>
    </location>
</feature>
<dbReference type="GO" id="GO:0015297">
    <property type="term" value="F:antiporter activity"/>
    <property type="evidence" value="ECO:0007669"/>
    <property type="project" value="InterPro"/>
</dbReference>
<feature type="transmembrane region" description="Helical" evidence="7">
    <location>
        <begin position="88"/>
        <end position="112"/>
    </location>
</feature>
<evidence type="ECO:0000256" key="1">
    <source>
        <dbReference type="ARBA" id="ARBA00004651"/>
    </source>
</evidence>
<comment type="caution">
    <text evidence="8">The sequence shown here is derived from an EMBL/GenBank/DDBJ whole genome shotgun (WGS) entry which is preliminary data.</text>
</comment>
<name>A0A5C5E4B5_9LACT</name>
<dbReference type="InterPro" id="IPR048279">
    <property type="entry name" value="MdtK-like"/>
</dbReference>
<evidence type="ECO:0000256" key="5">
    <source>
        <dbReference type="ARBA" id="ARBA00022989"/>
    </source>
</evidence>
<accession>A0A5C5E4B5</accession>
<evidence type="ECO:0000313" key="8">
    <source>
        <dbReference type="EMBL" id="TNV68054.1"/>
    </source>
</evidence>
<gene>
    <name evidence="8" type="ORF">FHK04_12825</name>
</gene>
<feature type="transmembrane region" description="Helical" evidence="7">
    <location>
        <begin position="50"/>
        <end position="76"/>
    </location>
</feature>
<feature type="transmembrane region" description="Helical" evidence="7">
    <location>
        <begin position="232"/>
        <end position="256"/>
    </location>
</feature>
<feature type="transmembrane region" description="Helical" evidence="7">
    <location>
        <begin position="12"/>
        <end position="30"/>
    </location>
</feature>
<keyword evidence="6 7" id="KW-0472">Membrane</keyword>
<sequence>MKDMTVGSTFKHVLYFTIPLLIGNLAQQLYTLADTMIVGRTLGTGALGAIGAVGSVIFFIQGFVTGVSSGLSIVLAQRFGSKNEDRIHASYVTSIWLSFAVVSLFSLASILFADSLIRAMNIPMELYAESKAYFLATMFGLIIMMGFNLLSNVMRAMGSTTSLLFYTIVSHVLNFGLDIILIKLFSFGVVGVAIATVLSQLTVSILMFRYLSSRYPVLKLTKNDWRLRTEELRTHITISFPIGFQNSIISIGNIILQIKLNELTIGNIEGHAIATRLEGMITAPLLTIGLAAATFVAQNYGAGKFDRIWQGIRISLIISLVYSSVVGGFMYFKGSEAAKWLVGASNESTLVSIESYFKMTALFYGFLAVLFVLRFSLQGMGRTIAPTVSGILEMGIRSIVPVAFVGVVGYPAVVYSHPLAWGSTAAIMTAAIILIAKDQKKRWWERALVR</sequence>
<evidence type="ECO:0000313" key="9">
    <source>
        <dbReference type="Proteomes" id="UP000313395"/>
    </source>
</evidence>
<evidence type="ECO:0000256" key="3">
    <source>
        <dbReference type="ARBA" id="ARBA00022475"/>
    </source>
</evidence>
<dbReference type="InterPro" id="IPR002528">
    <property type="entry name" value="MATE_fam"/>
</dbReference>
<dbReference type="RefSeq" id="WP_140187221.1">
    <property type="nucleotide sequence ID" value="NZ_VENO01000005.1"/>
</dbReference>
<dbReference type="GO" id="GO:0042910">
    <property type="term" value="F:xenobiotic transmembrane transporter activity"/>
    <property type="evidence" value="ECO:0007669"/>
    <property type="project" value="InterPro"/>
</dbReference>
<dbReference type="PANTHER" id="PTHR43549">
    <property type="entry name" value="MULTIDRUG RESISTANCE PROTEIN YPNP-RELATED"/>
    <property type="match status" value="1"/>
</dbReference>
<dbReference type="PANTHER" id="PTHR43549:SF3">
    <property type="entry name" value="MULTIDRUG RESISTANCE PROTEIN YPNP-RELATED"/>
    <property type="match status" value="1"/>
</dbReference>
<comment type="subcellular location">
    <subcellularLocation>
        <location evidence="1">Cell membrane</location>
        <topology evidence="1">Multi-pass membrane protein</topology>
    </subcellularLocation>
</comment>
<keyword evidence="9" id="KW-1185">Reference proteome</keyword>
<keyword evidence="4 7" id="KW-0812">Transmembrane</keyword>
<reference evidence="8 9" key="1">
    <citation type="submission" date="2019-06" db="EMBL/GenBank/DDBJ databases">
        <title>Description Trichococcus psychrophilus sp. nov., isolated from a cold spring, by genomic and phenotypic analyses.</title>
        <authorList>
            <person name="Zakharyuk A."/>
        </authorList>
    </citation>
    <scope>NUCLEOTIDE SEQUENCE [LARGE SCALE GENOMIC DNA]</scope>
    <source>
        <strain evidence="8 9">SKBG</strain>
    </source>
</reference>
<keyword evidence="2" id="KW-0813">Transport</keyword>
<organism evidence="8 9">
    <name type="scientific">Trichococcus shcherbakoviae subsp. psychrophilus</name>
    <dbReference type="NCBI Taxonomy" id="2585775"/>
    <lineage>
        <taxon>Bacteria</taxon>
        <taxon>Bacillati</taxon>
        <taxon>Bacillota</taxon>
        <taxon>Bacilli</taxon>
        <taxon>Lactobacillales</taxon>
        <taxon>Carnobacteriaceae</taxon>
        <taxon>Trichococcus</taxon>
    </lineage>
</organism>
<feature type="transmembrane region" description="Helical" evidence="7">
    <location>
        <begin position="355"/>
        <end position="373"/>
    </location>
</feature>
<proteinExistence type="predicted"/>
<keyword evidence="5 7" id="KW-1133">Transmembrane helix</keyword>
<dbReference type="Proteomes" id="UP000313395">
    <property type="component" value="Unassembled WGS sequence"/>
</dbReference>
<evidence type="ECO:0000256" key="6">
    <source>
        <dbReference type="ARBA" id="ARBA00023136"/>
    </source>
</evidence>
<dbReference type="EMBL" id="VENO01000005">
    <property type="protein sequence ID" value="TNV68054.1"/>
    <property type="molecule type" value="Genomic_DNA"/>
</dbReference>
<dbReference type="NCBIfam" id="TIGR00797">
    <property type="entry name" value="matE"/>
    <property type="match status" value="1"/>
</dbReference>